<proteinExistence type="predicted"/>
<evidence type="ECO:0000313" key="3">
    <source>
        <dbReference type="Proteomes" id="UP000030982"/>
    </source>
</evidence>
<dbReference type="EMBL" id="JTDL01000087">
    <property type="protein sequence ID" value="KHL04048.1"/>
    <property type="molecule type" value="Genomic_DNA"/>
</dbReference>
<sequence>MSENDLNSDENMAQNQYKPGNPDDEPKDSGDQANDIRFSEEEQLIREQAHGNMPQKDNVPRDMSNVDQAMAGIDVPDADIKGGDASDDPAHYGEEQ</sequence>
<organism evidence="2 3">
    <name type="scientific">Sinomonas humi</name>
    <dbReference type="NCBI Taxonomy" id="1338436"/>
    <lineage>
        <taxon>Bacteria</taxon>
        <taxon>Bacillati</taxon>
        <taxon>Actinomycetota</taxon>
        <taxon>Actinomycetes</taxon>
        <taxon>Micrococcales</taxon>
        <taxon>Micrococcaceae</taxon>
        <taxon>Sinomonas</taxon>
    </lineage>
</organism>
<feature type="region of interest" description="Disordered" evidence="1">
    <location>
        <begin position="1"/>
        <end position="96"/>
    </location>
</feature>
<evidence type="ECO:0000256" key="1">
    <source>
        <dbReference type="SAM" id="MobiDB-lite"/>
    </source>
</evidence>
<gene>
    <name evidence="2" type="ORF">LK10_07365</name>
</gene>
<dbReference type="RefSeq" id="WP_043121727.1">
    <property type="nucleotide sequence ID" value="NZ_JTDL01000087.1"/>
</dbReference>
<accession>A0A0B2AQE5</accession>
<dbReference type="OrthoDB" id="4964798at2"/>
<dbReference type="AlphaFoldDB" id="A0A0B2AQE5"/>
<protein>
    <submittedName>
        <fullName evidence="2">Uncharacterized protein</fullName>
    </submittedName>
</protein>
<feature type="compositionally biased region" description="Basic and acidic residues" evidence="1">
    <location>
        <begin position="37"/>
        <end position="49"/>
    </location>
</feature>
<evidence type="ECO:0000313" key="2">
    <source>
        <dbReference type="EMBL" id="KHL04048.1"/>
    </source>
</evidence>
<keyword evidence="3" id="KW-1185">Reference proteome</keyword>
<name>A0A0B2AQE5_9MICC</name>
<reference evidence="2 3" key="1">
    <citation type="submission" date="2014-09" db="EMBL/GenBank/DDBJ databases">
        <title>Genome sequence of Sinomonas sp. MUSC 117.</title>
        <authorList>
            <person name="Lee L.-H."/>
        </authorList>
    </citation>
    <scope>NUCLEOTIDE SEQUENCE [LARGE SCALE GENOMIC DNA]</scope>
    <source>
        <strain evidence="2 3">MUSC 117</strain>
    </source>
</reference>
<comment type="caution">
    <text evidence="2">The sequence shown here is derived from an EMBL/GenBank/DDBJ whole genome shotgun (WGS) entry which is preliminary data.</text>
</comment>
<feature type="compositionally biased region" description="Polar residues" evidence="1">
    <location>
        <begin position="1"/>
        <end position="18"/>
    </location>
</feature>
<dbReference type="Proteomes" id="UP000030982">
    <property type="component" value="Unassembled WGS sequence"/>
</dbReference>
<feature type="compositionally biased region" description="Basic and acidic residues" evidence="1">
    <location>
        <begin position="78"/>
        <end position="96"/>
    </location>
</feature>